<dbReference type="EMBL" id="AY752818">
    <property type="protein sequence ID" value="AAV84231.1"/>
    <property type="molecule type" value="mRNA"/>
</dbReference>
<protein>
    <submittedName>
        <fullName evidence="1">Uncharacterized protein</fullName>
    </submittedName>
</protein>
<dbReference type="AlphaFoldDB" id="Q5QBJ3"/>
<dbReference type="VEuPathDB" id="VectorBase:CSON010154"/>
<proteinExistence type="evidence at transcript level"/>
<name>Q5QBJ3_CULSO</name>
<organism evidence="1">
    <name type="scientific">Culicoides sonorensis</name>
    <name type="common">Biting midge</name>
    <dbReference type="NCBI Taxonomy" id="179676"/>
    <lineage>
        <taxon>Eukaryota</taxon>
        <taxon>Metazoa</taxon>
        <taxon>Ecdysozoa</taxon>
        <taxon>Arthropoda</taxon>
        <taxon>Hexapoda</taxon>
        <taxon>Insecta</taxon>
        <taxon>Pterygota</taxon>
        <taxon>Neoptera</taxon>
        <taxon>Endopterygota</taxon>
        <taxon>Diptera</taxon>
        <taxon>Nematocera</taxon>
        <taxon>Chironomoidea</taxon>
        <taxon>Ceratopogonidae</taxon>
        <taxon>Ceratopogoninae</taxon>
        <taxon>Culicoides</taxon>
        <taxon>Monoculicoides</taxon>
    </lineage>
</organism>
<accession>Q5QBJ3</accession>
<feature type="non-terminal residue" evidence="1">
    <location>
        <position position="1"/>
    </location>
</feature>
<evidence type="ECO:0000313" key="1">
    <source>
        <dbReference type="EMBL" id="AAV84231.1"/>
    </source>
</evidence>
<reference evidence="1" key="1">
    <citation type="journal article" date="2005" name="Insect Mol. Biol.">
        <title>Midgut and salivary gland transcriptomes of the arbovirus vector Culicoides sonorensis (Diptera: Ceratopogonidae).</title>
        <authorList>
            <person name="Campbell C.L."/>
            <person name="Vandyke K.A."/>
            <person name="Letchworth G.J."/>
            <person name="Drolet B.S."/>
            <person name="Hanekamp T."/>
            <person name="Wilson W.C."/>
        </authorList>
    </citation>
    <scope>NUCLEOTIDE SEQUENCE</scope>
</reference>
<sequence>VAWVNPRDPQFKRLNLIKFNMKFLSVLLIVLLGSVLVLCKEESAPEDDQNKGQLAPSNSDIVVEEAASLNKRQIPIFPCNNTDCMRRCMRQGKGGFCRNNQCYCTKLSG</sequence>